<reference evidence="5" key="1">
    <citation type="submission" date="2016-06" db="UniProtKB">
        <authorList>
            <consortium name="WormBaseParasite"/>
        </authorList>
    </citation>
    <scope>IDENTIFICATION</scope>
</reference>
<evidence type="ECO:0000313" key="4">
    <source>
        <dbReference type="Proteomes" id="UP000272942"/>
    </source>
</evidence>
<feature type="region of interest" description="Disordered" evidence="2">
    <location>
        <begin position="18"/>
        <end position="65"/>
    </location>
</feature>
<sequence>MDDSGDILLPPSAFCVTDVTSSNTDRSSPDIYKKMSFGKHSDDLLSSGKMPPWRTNDPDQSQSHQVPVLLSRLSMTETQLRDVENQLRAIREENSQLKHTRDEARLQLQHLRKYYQEQIDNNPEPSEPHKSAKQLQSTTILHSENDELVHQSIEAPRVWTLAMAEAIATRCAPKQLVQALQRPWPSVKTKTE</sequence>
<evidence type="ECO:0000313" key="5">
    <source>
        <dbReference type="WBParaSite" id="ECPE_0000489801-mRNA-1"/>
    </source>
</evidence>
<dbReference type="WBParaSite" id="ECPE_0000489801-mRNA-1">
    <property type="protein sequence ID" value="ECPE_0000489801-mRNA-1"/>
    <property type="gene ID" value="ECPE_0000489801"/>
</dbReference>
<proteinExistence type="predicted"/>
<evidence type="ECO:0000256" key="2">
    <source>
        <dbReference type="SAM" id="MobiDB-lite"/>
    </source>
</evidence>
<evidence type="ECO:0000313" key="3">
    <source>
        <dbReference type="EMBL" id="VDP73910.1"/>
    </source>
</evidence>
<dbReference type="AlphaFoldDB" id="A0A183AD51"/>
<organism evidence="5">
    <name type="scientific">Echinostoma caproni</name>
    <dbReference type="NCBI Taxonomy" id="27848"/>
    <lineage>
        <taxon>Eukaryota</taxon>
        <taxon>Metazoa</taxon>
        <taxon>Spiralia</taxon>
        <taxon>Lophotrochozoa</taxon>
        <taxon>Platyhelminthes</taxon>
        <taxon>Trematoda</taxon>
        <taxon>Digenea</taxon>
        <taxon>Plagiorchiida</taxon>
        <taxon>Echinostomata</taxon>
        <taxon>Echinostomatoidea</taxon>
        <taxon>Echinostomatidae</taxon>
        <taxon>Echinostoma</taxon>
    </lineage>
</organism>
<evidence type="ECO:0000256" key="1">
    <source>
        <dbReference type="SAM" id="Coils"/>
    </source>
</evidence>
<gene>
    <name evidence="3" type="ORF">ECPE_LOCUS4886</name>
</gene>
<keyword evidence="1" id="KW-0175">Coiled coil</keyword>
<accession>A0A183AD51</accession>
<feature type="coiled-coil region" evidence="1">
    <location>
        <begin position="73"/>
        <end position="107"/>
    </location>
</feature>
<feature type="compositionally biased region" description="Basic and acidic residues" evidence="2">
    <location>
        <begin position="27"/>
        <end position="43"/>
    </location>
</feature>
<keyword evidence="4" id="KW-1185">Reference proteome</keyword>
<protein>
    <submittedName>
        <fullName evidence="5">Coiled-coil domain-containing protein 52</fullName>
    </submittedName>
</protein>
<dbReference type="Proteomes" id="UP000272942">
    <property type="component" value="Unassembled WGS sequence"/>
</dbReference>
<dbReference type="EMBL" id="UZAN01041725">
    <property type="protein sequence ID" value="VDP73910.1"/>
    <property type="molecule type" value="Genomic_DNA"/>
</dbReference>
<reference evidence="3 4" key="2">
    <citation type="submission" date="2018-11" db="EMBL/GenBank/DDBJ databases">
        <authorList>
            <consortium name="Pathogen Informatics"/>
        </authorList>
    </citation>
    <scope>NUCLEOTIDE SEQUENCE [LARGE SCALE GENOMIC DNA]</scope>
    <source>
        <strain evidence="3 4">Egypt</strain>
    </source>
</reference>
<name>A0A183AD51_9TREM</name>